<dbReference type="EMBL" id="LGCN01000001">
    <property type="protein sequence ID" value="KOT46783.1"/>
    <property type="molecule type" value="Genomic_DNA"/>
</dbReference>
<proteinExistence type="predicted"/>
<evidence type="ECO:0000313" key="2">
    <source>
        <dbReference type="Proteomes" id="UP000037773"/>
    </source>
</evidence>
<sequence>MTPAASTLPVPAAVPEFLAPRIENLRHTLLAGGREEALTLARILSEELAESHGPLHNYTLHALELVAFCAQLAGHPTMATEVSVYTAAAWQRVLEPKHRQIRRQARNGAASWLTITHAPDAVRTGTALLALLQSVYGKDHPSTPFVERRLNAITGSDREAAERALRASGPALMIKP</sequence>
<dbReference type="Proteomes" id="UP000037773">
    <property type="component" value="Unassembled WGS sequence"/>
</dbReference>
<reference evidence="1 2" key="1">
    <citation type="submission" date="2015-07" db="EMBL/GenBank/DDBJ databases">
        <authorList>
            <person name="Noorani M."/>
        </authorList>
    </citation>
    <scope>NUCLEOTIDE SEQUENCE [LARGE SCALE GENOMIC DNA]</scope>
    <source>
        <strain evidence="1 2">NRRL B-24567</strain>
    </source>
</reference>
<protein>
    <submittedName>
        <fullName evidence="1">Uncharacterized protein</fullName>
    </submittedName>
</protein>
<dbReference type="AlphaFoldDB" id="A0A0M9XB48"/>
<evidence type="ECO:0000313" key="1">
    <source>
        <dbReference type="EMBL" id="KOT46783.1"/>
    </source>
</evidence>
<accession>A0A0M9XB48</accession>
<dbReference type="OrthoDB" id="4259581at2"/>
<gene>
    <name evidence="1" type="ORF">ADK41_00935</name>
</gene>
<dbReference type="PATRIC" id="fig|36816.3.peg.200"/>
<dbReference type="RefSeq" id="WP_030381006.1">
    <property type="nucleotide sequence ID" value="NZ_LGCN01000001.1"/>
</dbReference>
<keyword evidence="2" id="KW-1185">Reference proteome</keyword>
<name>A0A0M9XB48_9ACTN</name>
<organism evidence="1 2">
    <name type="scientific">Streptomyces caelestis</name>
    <dbReference type="NCBI Taxonomy" id="36816"/>
    <lineage>
        <taxon>Bacteria</taxon>
        <taxon>Bacillati</taxon>
        <taxon>Actinomycetota</taxon>
        <taxon>Actinomycetes</taxon>
        <taxon>Kitasatosporales</taxon>
        <taxon>Streptomycetaceae</taxon>
        <taxon>Streptomyces</taxon>
    </lineage>
</organism>
<dbReference type="InterPro" id="IPR011990">
    <property type="entry name" value="TPR-like_helical_dom_sf"/>
</dbReference>
<comment type="caution">
    <text evidence="1">The sequence shown here is derived from an EMBL/GenBank/DDBJ whole genome shotgun (WGS) entry which is preliminary data.</text>
</comment>
<dbReference type="Gene3D" id="1.25.40.10">
    <property type="entry name" value="Tetratricopeptide repeat domain"/>
    <property type="match status" value="1"/>
</dbReference>